<dbReference type="Proteomes" id="UP000192739">
    <property type="component" value="Unassembled WGS sequence"/>
</dbReference>
<sequence>MSTGCRDCRAGLDHCHGTVIVHSLHRSECTEPDCTTPELFAHDFVIDCDAVGCTCAEVPFSSAHRVGA</sequence>
<dbReference type="AlphaFoldDB" id="A0A1E3S521"/>
<dbReference type="RefSeq" id="WP_069422315.1">
    <property type="nucleotide sequence ID" value="NZ_CBCRZH010000129.1"/>
</dbReference>
<comment type="caution">
    <text evidence="1">The sequence shown here is derived from an EMBL/GenBank/DDBJ whole genome shotgun (WGS) entry which is preliminary data.</text>
</comment>
<keyword evidence="2" id="KW-1185">Reference proteome</keyword>
<reference evidence="1 2" key="1">
    <citation type="submission" date="2017-02" db="EMBL/GenBank/DDBJ databases">
        <title>The new phylogeny of genus Mycobacterium.</title>
        <authorList>
            <person name="Tortoli E."/>
            <person name="Trovato A."/>
            <person name="Cirillo D.M."/>
        </authorList>
    </citation>
    <scope>NUCLEOTIDE SEQUENCE [LARGE SCALE GENOMIC DNA]</scope>
    <source>
        <strain evidence="1 2">DSM 44049</strain>
    </source>
</reference>
<proteinExistence type="predicted"/>
<name>A0A1E3S521_MYCIE</name>
<gene>
    <name evidence="1" type="ORF">BST27_28545</name>
</gene>
<protein>
    <submittedName>
        <fullName evidence="1">Uncharacterized protein</fullName>
    </submittedName>
</protein>
<dbReference type="OrthoDB" id="3629104at2"/>
<dbReference type="EMBL" id="MVHT01000137">
    <property type="protein sequence ID" value="ORA93823.1"/>
    <property type="molecule type" value="Genomic_DNA"/>
</dbReference>
<organism evidence="1 2">
    <name type="scientific">Mycobacterium intermedium</name>
    <dbReference type="NCBI Taxonomy" id="28445"/>
    <lineage>
        <taxon>Bacteria</taxon>
        <taxon>Bacillati</taxon>
        <taxon>Actinomycetota</taxon>
        <taxon>Actinomycetes</taxon>
        <taxon>Mycobacteriales</taxon>
        <taxon>Mycobacteriaceae</taxon>
        <taxon>Mycobacterium</taxon>
        <taxon>Mycobacterium simiae complex</taxon>
    </lineage>
</organism>
<dbReference type="STRING" id="28445.BHQ20_27465"/>
<evidence type="ECO:0000313" key="1">
    <source>
        <dbReference type="EMBL" id="ORA93823.1"/>
    </source>
</evidence>
<evidence type="ECO:0000313" key="2">
    <source>
        <dbReference type="Proteomes" id="UP000192739"/>
    </source>
</evidence>
<accession>A0A1E3S521</accession>